<comment type="caution">
    <text evidence="3">The sequence shown here is derived from an EMBL/GenBank/DDBJ whole genome shotgun (WGS) entry which is preliminary data.</text>
</comment>
<dbReference type="GO" id="GO:0030420">
    <property type="term" value="P:establishment of competence for transformation"/>
    <property type="evidence" value="ECO:0007669"/>
    <property type="project" value="InterPro"/>
</dbReference>
<gene>
    <name evidence="2" type="ORF">D3Z30_02880</name>
    <name evidence="3" type="ORF">DXC19_05815</name>
    <name evidence="1" type="ORF">G8J23_05315</name>
</gene>
<proteinExistence type="predicted"/>
<dbReference type="AlphaFoldDB" id="A0A364UMZ8"/>
<evidence type="ECO:0000313" key="4">
    <source>
        <dbReference type="Proteomes" id="UP000261016"/>
    </source>
</evidence>
<evidence type="ECO:0000313" key="3">
    <source>
        <dbReference type="EMBL" id="RGM33027.1"/>
    </source>
</evidence>
<reference evidence="1 6" key="3">
    <citation type="submission" date="2020-03" db="EMBL/GenBank/DDBJ databases">
        <title>Comparative genetics of Staphylococcus warneri persistents from caprine mastitis.</title>
        <authorList>
            <person name="Franca C.A."/>
            <person name="Rosa D.S."/>
            <person name="Silva A."/>
            <person name="Rodrigues D.L.N."/>
            <person name="Santos R.G."/>
            <person name="Castillo R.E.H."/>
            <person name="Moreira M.A.S."/>
            <person name="Lima M.C."/>
            <person name="Gouveia G.V."/>
            <person name="Gouveia J.J.S."/>
            <person name="Souza R.F.S."/>
            <person name="Bertram B."/>
            <person name="Azevedo V."/>
            <person name="Costa M."/>
        </authorList>
    </citation>
    <scope>NUCLEOTIDE SEQUENCE [LARGE SCALE GENOMIC DNA]</scope>
    <source>
        <strain evidence="1 6">Cap 9.2</strain>
    </source>
</reference>
<dbReference type="Proteomes" id="UP000481807">
    <property type="component" value="Unassembled WGS sequence"/>
</dbReference>
<dbReference type="Proteomes" id="UP000261016">
    <property type="component" value="Unassembled WGS sequence"/>
</dbReference>
<dbReference type="EMBL" id="QSTD01000001">
    <property type="protein sequence ID" value="RGM33027.1"/>
    <property type="molecule type" value="Genomic_DNA"/>
</dbReference>
<evidence type="ECO:0000313" key="6">
    <source>
        <dbReference type="Proteomes" id="UP000814367"/>
    </source>
</evidence>
<dbReference type="Pfam" id="PF06338">
    <property type="entry name" value="ComK"/>
    <property type="match status" value="1"/>
</dbReference>
<reference evidence="3 4" key="1">
    <citation type="submission" date="2018-08" db="EMBL/GenBank/DDBJ databases">
        <title>A genome reference for cultivated species of the human gut microbiota.</title>
        <authorList>
            <person name="Zou Y."/>
            <person name="Xue W."/>
            <person name="Luo G."/>
        </authorList>
    </citation>
    <scope>NUCLEOTIDE SEQUENCE [LARGE SCALE GENOMIC DNA]</scope>
    <source>
        <strain evidence="3 4">OM08-17AT</strain>
    </source>
</reference>
<evidence type="ECO:0000313" key="5">
    <source>
        <dbReference type="Proteomes" id="UP000481807"/>
    </source>
</evidence>
<evidence type="ECO:0000313" key="1">
    <source>
        <dbReference type="EMBL" id="MCG6225395.1"/>
    </source>
</evidence>
<sequence length="148" mass="17193">MNQITTSQLLYIETEIGPKSVTRCHYQQYAISLPLTINNTLIYLLELHQKSLPLQKKLAKRLLQINKKIPLYVNETLILFPLKNHRSPIQIYINAYYIIGIQSKSDATLIQFSNTKSLVVDEPYTSIIKKWQESLLLCHLITHSYSAY</sequence>
<reference evidence="2 5" key="2">
    <citation type="submission" date="2018-08" db="EMBL/GenBank/DDBJ databases">
        <title>Murine metabolic-syndrome-specific gut microbial biobank.</title>
        <authorList>
            <person name="Liu C."/>
        </authorList>
    </citation>
    <scope>NUCLEOTIDE SEQUENCE [LARGE SCALE GENOMIC DNA]</scope>
    <source>
        <strain evidence="2 5">1XD21-27</strain>
    </source>
</reference>
<evidence type="ECO:0000313" key="2">
    <source>
        <dbReference type="EMBL" id="NBH29926.1"/>
    </source>
</evidence>
<keyword evidence="6" id="KW-1185">Reference proteome</keyword>
<organism evidence="3 4">
    <name type="scientific">Staphylococcus warneri</name>
    <dbReference type="NCBI Taxonomy" id="1292"/>
    <lineage>
        <taxon>Bacteria</taxon>
        <taxon>Bacillati</taxon>
        <taxon>Bacillota</taxon>
        <taxon>Bacilli</taxon>
        <taxon>Bacillales</taxon>
        <taxon>Staphylococcaceae</taxon>
        <taxon>Staphylococcus</taxon>
    </lineage>
</organism>
<dbReference type="InterPro" id="IPR010461">
    <property type="entry name" value="ComK"/>
</dbReference>
<accession>A0A364UMZ8</accession>
<protein>
    <submittedName>
        <fullName evidence="3">Competence protein ComK</fullName>
    </submittedName>
</protein>
<name>A0A364UMZ8_STAWA</name>
<dbReference type="RefSeq" id="WP_002466246.1">
    <property type="nucleotide sequence ID" value="NZ_CABMFV010000001.1"/>
</dbReference>
<dbReference type="EMBL" id="JAANHJ010000001">
    <property type="protein sequence ID" value="MCG6225395.1"/>
    <property type="molecule type" value="Genomic_DNA"/>
</dbReference>
<dbReference type="Proteomes" id="UP000814367">
    <property type="component" value="Unassembled WGS sequence"/>
</dbReference>
<dbReference type="EMBL" id="QXWP01000001">
    <property type="protein sequence ID" value="NBH29926.1"/>
    <property type="molecule type" value="Genomic_DNA"/>
</dbReference>